<comment type="similarity">
    <text evidence="1">Belongs to the thioredoxin family.</text>
</comment>
<dbReference type="EMBL" id="VOLQ01000028">
    <property type="protein sequence ID" value="TWX64904.1"/>
    <property type="molecule type" value="Genomic_DNA"/>
</dbReference>
<dbReference type="PROSITE" id="PS51352">
    <property type="entry name" value="THIOREDOXIN_2"/>
    <property type="match status" value="1"/>
</dbReference>
<dbReference type="NCBIfam" id="NF008229">
    <property type="entry name" value="PRK10996.1"/>
    <property type="match status" value="1"/>
</dbReference>
<gene>
    <name evidence="10" type="primary">trxC</name>
    <name evidence="9" type="ORF">ESZ26_13245</name>
    <name evidence="10" type="ORF">ESZ27_13560</name>
</gene>
<proteinExistence type="inferred from homology"/>
<evidence type="ECO:0000259" key="8">
    <source>
        <dbReference type="PROSITE" id="PS51352"/>
    </source>
</evidence>
<dbReference type="Pfam" id="PF00085">
    <property type="entry name" value="Thioredoxin"/>
    <property type="match status" value="1"/>
</dbReference>
<dbReference type="AlphaFoldDB" id="A0A5C6Q7D9"/>
<dbReference type="NCBIfam" id="TIGR01068">
    <property type="entry name" value="thioredoxin"/>
    <property type="match status" value="1"/>
</dbReference>
<dbReference type="CDD" id="cd02947">
    <property type="entry name" value="TRX_family"/>
    <property type="match status" value="1"/>
</dbReference>
<dbReference type="PROSITE" id="PS00194">
    <property type="entry name" value="THIOREDOXIN_1"/>
    <property type="match status" value="1"/>
</dbReference>
<protein>
    <recommendedName>
        <fullName evidence="7">Thioredoxin</fullName>
    </recommendedName>
</protein>
<evidence type="ECO:0000256" key="6">
    <source>
        <dbReference type="ARBA" id="ARBA00023284"/>
    </source>
</evidence>
<dbReference type="Pfam" id="PF21352">
    <property type="entry name" value="Zn_ribbon_Thio2"/>
    <property type="match status" value="1"/>
</dbReference>
<dbReference type="InterPro" id="IPR036249">
    <property type="entry name" value="Thioredoxin-like_sf"/>
</dbReference>
<evidence type="ECO:0000256" key="2">
    <source>
        <dbReference type="ARBA" id="ARBA00022448"/>
    </source>
</evidence>
<dbReference type="SUPFAM" id="SSF52833">
    <property type="entry name" value="Thioredoxin-like"/>
    <property type="match status" value="1"/>
</dbReference>
<dbReference type="RefSeq" id="WP_146799956.1">
    <property type="nucleotide sequence ID" value="NZ_VOLP01000017.1"/>
</dbReference>
<dbReference type="InterPro" id="IPR013766">
    <property type="entry name" value="Thioredoxin_domain"/>
</dbReference>
<evidence type="ECO:0000313" key="10">
    <source>
        <dbReference type="EMBL" id="TWX64904.1"/>
    </source>
</evidence>
<evidence type="ECO:0000313" key="9">
    <source>
        <dbReference type="EMBL" id="TWX57552.1"/>
    </source>
</evidence>
<evidence type="ECO:0000256" key="5">
    <source>
        <dbReference type="ARBA" id="ARBA00023157"/>
    </source>
</evidence>
<keyword evidence="6" id="KW-0676">Redox-active center</keyword>
<evidence type="ECO:0000256" key="7">
    <source>
        <dbReference type="NCBIfam" id="TIGR01068"/>
    </source>
</evidence>
<keyword evidence="3" id="KW-0479">Metal-binding</keyword>
<dbReference type="PANTHER" id="PTHR45663">
    <property type="entry name" value="GEO12009P1"/>
    <property type="match status" value="1"/>
</dbReference>
<keyword evidence="11" id="KW-1185">Reference proteome</keyword>
<dbReference type="Proteomes" id="UP000321917">
    <property type="component" value="Unassembled WGS sequence"/>
</dbReference>
<dbReference type="InterPro" id="IPR005746">
    <property type="entry name" value="Thioredoxin"/>
</dbReference>
<dbReference type="GO" id="GO:0015035">
    <property type="term" value="F:protein-disulfide reductase activity"/>
    <property type="evidence" value="ECO:0007669"/>
    <property type="project" value="UniProtKB-UniRule"/>
</dbReference>
<dbReference type="InterPro" id="IPR049299">
    <property type="entry name" value="Thio2_N"/>
</dbReference>
<evidence type="ECO:0000256" key="1">
    <source>
        <dbReference type="ARBA" id="ARBA00008987"/>
    </source>
</evidence>
<evidence type="ECO:0000256" key="4">
    <source>
        <dbReference type="ARBA" id="ARBA00022982"/>
    </source>
</evidence>
<dbReference type="GO" id="GO:0005829">
    <property type="term" value="C:cytosol"/>
    <property type="evidence" value="ECO:0007669"/>
    <property type="project" value="TreeGrafter"/>
</dbReference>
<comment type="caution">
    <text evidence="10">The sequence shown here is derived from an EMBL/GenBank/DDBJ whole genome shotgun (WGS) entry which is preliminary data.</text>
</comment>
<keyword evidence="4" id="KW-0249">Electron transport</keyword>
<dbReference type="PRINTS" id="PR00421">
    <property type="entry name" value="THIOREDOXIN"/>
</dbReference>
<organism evidence="10 12">
    <name type="scientific">Colwellia hornerae</name>
    <dbReference type="NCBI Taxonomy" id="89402"/>
    <lineage>
        <taxon>Bacteria</taxon>
        <taxon>Pseudomonadati</taxon>
        <taxon>Pseudomonadota</taxon>
        <taxon>Gammaproteobacteria</taxon>
        <taxon>Alteromonadales</taxon>
        <taxon>Colwelliaceae</taxon>
        <taxon>Colwellia</taxon>
    </lineage>
</organism>
<name>A0A5C6Q7D9_9GAMM</name>
<dbReference type="PANTHER" id="PTHR45663:SF40">
    <property type="entry name" value="THIOREDOXIN 2"/>
    <property type="match status" value="1"/>
</dbReference>
<evidence type="ECO:0000256" key="3">
    <source>
        <dbReference type="ARBA" id="ARBA00022723"/>
    </source>
</evidence>
<evidence type="ECO:0000313" key="12">
    <source>
        <dbReference type="Proteomes" id="UP000321917"/>
    </source>
</evidence>
<keyword evidence="2" id="KW-0813">Transport</keyword>
<reference evidence="10 12" key="1">
    <citation type="submission" date="2019-07" db="EMBL/GenBank/DDBJ databases">
        <title>Genomes of sea-ice associated Colwellia species.</title>
        <authorList>
            <person name="Bowman J.P."/>
        </authorList>
    </citation>
    <scope>NUCLEOTIDE SEQUENCE [LARGE SCALE GENOMIC DNA]</scope>
    <source>
        <strain evidence="9 11">ACAM 607</strain>
        <strain evidence="10 12">IC036</strain>
    </source>
</reference>
<keyword evidence="5" id="KW-1015">Disulfide bond</keyword>
<dbReference type="GO" id="GO:0046872">
    <property type="term" value="F:metal ion binding"/>
    <property type="evidence" value="ECO:0007669"/>
    <property type="project" value="UniProtKB-KW"/>
</dbReference>
<dbReference type="EMBL" id="VOLR01000018">
    <property type="protein sequence ID" value="TWX57552.1"/>
    <property type="molecule type" value="Genomic_DNA"/>
</dbReference>
<dbReference type="Gene3D" id="3.40.30.10">
    <property type="entry name" value="Glutaredoxin"/>
    <property type="match status" value="1"/>
</dbReference>
<sequence length="150" mass="16500">MTDSPIQIVCASCGTKNRLAKVKLNDQPLCGKCGNAVLSIKPVVGSDKNFSRYITDNGLPVIVDFWAPWCGPCKQFAPTFEQVAAEMFTQACFVKLDTESNQNTAGGHNIRSIPTLMIFHHGKEIARMSGALPKVQFKQWLTENLPLTDT</sequence>
<accession>A0A5C6Q7D9</accession>
<dbReference type="FunFam" id="3.40.30.10:FF:000001">
    <property type="entry name" value="Thioredoxin"/>
    <property type="match status" value="1"/>
</dbReference>
<evidence type="ECO:0000313" key="11">
    <source>
        <dbReference type="Proteomes" id="UP000321525"/>
    </source>
</evidence>
<dbReference type="Gene3D" id="2.30.30.380">
    <property type="entry name" value="Zn-finger domain of Sec23/24"/>
    <property type="match status" value="1"/>
</dbReference>
<dbReference type="Proteomes" id="UP000321525">
    <property type="component" value="Unassembled WGS sequence"/>
</dbReference>
<dbReference type="InterPro" id="IPR017937">
    <property type="entry name" value="Thioredoxin_CS"/>
</dbReference>
<dbReference type="OrthoDB" id="9790390at2"/>
<feature type="domain" description="Thioredoxin" evidence="8">
    <location>
        <begin position="18"/>
        <end position="146"/>
    </location>
</feature>